<feature type="transmembrane region" description="Helical" evidence="1">
    <location>
        <begin position="331"/>
        <end position="348"/>
    </location>
</feature>
<dbReference type="KEGG" id="abaw:D5400_02505"/>
<evidence type="ECO:0000313" key="4">
    <source>
        <dbReference type="Proteomes" id="UP000268192"/>
    </source>
</evidence>
<dbReference type="Proteomes" id="UP000268192">
    <property type="component" value="Chromosome"/>
</dbReference>
<dbReference type="EMBL" id="CP032509">
    <property type="protein sequence ID" value="AZN70299.1"/>
    <property type="molecule type" value="Genomic_DNA"/>
</dbReference>
<dbReference type="AlphaFoldDB" id="A0A3Q8XNF5"/>
<evidence type="ECO:0000259" key="2">
    <source>
        <dbReference type="Pfam" id="PF14378"/>
    </source>
</evidence>
<feature type="transmembrane region" description="Helical" evidence="1">
    <location>
        <begin position="305"/>
        <end position="325"/>
    </location>
</feature>
<dbReference type="RefSeq" id="WP_126007341.1">
    <property type="nucleotide sequence ID" value="NZ_CP032509.1"/>
</dbReference>
<keyword evidence="1" id="KW-0472">Membrane</keyword>
<evidence type="ECO:0000313" key="3">
    <source>
        <dbReference type="EMBL" id="AZN70299.1"/>
    </source>
</evidence>
<dbReference type="GO" id="GO:0016020">
    <property type="term" value="C:membrane"/>
    <property type="evidence" value="ECO:0007669"/>
    <property type="project" value="UniProtKB-SubCell"/>
</dbReference>
<feature type="transmembrane region" description="Helical" evidence="1">
    <location>
        <begin position="20"/>
        <end position="41"/>
    </location>
</feature>
<reference evidence="3 4" key="1">
    <citation type="submission" date="2018-09" db="EMBL/GenBank/DDBJ databases">
        <title>Marinorhizobium profundi gen. nov., sp. nov., isolated from a deep-sea sediment sample from the New Britain Trench and proposal of Marinorhizobiaceae fam. nov. in the order Rhizobiales of the class Alphaproteobacteria.</title>
        <authorList>
            <person name="Cao J."/>
        </authorList>
    </citation>
    <scope>NUCLEOTIDE SEQUENCE [LARGE SCALE GENOMIC DNA]</scope>
    <source>
        <strain evidence="3 4">WS11</strain>
    </source>
</reference>
<feature type="transmembrane region" description="Helical" evidence="1">
    <location>
        <begin position="274"/>
        <end position="298"/>
    </location>
</feature>
<evidence type="ECO:0000256" key="1">
    <source>
        <dbReference type="SAM" id="Phobius"/>
    </source>
</evidence>
<keyword evidence="1" id="KW-0812">Transmembrane</keyword>
<sequence>MSTIESLATKTPLRMPARFLIGENAPILLIIALHGAAVLAVRDWIGYDGLAHPLYFQQWTTLYLVMCPILMIAGILFMIVHRTNDWHERRLLLQQATSANRIATFTSGLVLLMALMLFMGSFTTFKTMMPTLRGGFLYDRAQADWDAWLHFGHEPWTLMQGWLASDWIRQAIEFNYNVVWFLVCFLPLFWIAVSPRASAIRTRYFVCFTLSWIVIGNLLALAWISAGPAFYHHVTGDMERFAGLLAFIAQGEGSAHSAARFQDYLWSTYTRGDMAFGTGISAFPSMHVGLAALNAVFLFDYSRRLGAIAFAYLGLVLASSVYLGWHYAIDGYVSILVVVALHLALKGIEGRSSRIKAS</sequence>
<dbReference type="OrthoDB" id="9816314at2"/>
<accession>A0A3Q8XNF5</accession>
<dbReference type="Pfam" id="PF14378">
    <property type="entry name" value="PAP2_3"/>
    <property type="match status" value="1"/>
</dbReference>
<feature type="transmembrane region" description="Helical" evidence="1">
    <location>
        <begin position="102"/>
        <end position="122"/>
    </location>
</feature>
<feature type="transmembrane region" description="Helical" evidence="1">
    <location>
        <begin position="174"/>
        <end position="193"/>
    </location>
</feature>
<feature type="domain" description="Inositolphosphotransferase Aur1/Ipt1" evidence="2">
    <location>
        <begin position="144"/>
        <end position="343"/>
    </location>
</feature>
<protein>
    <recommendedName>
        <fullName evidence="2">Inositolphosphotransferase Aur1/Ipt1 domain-containing protein</fullName>
    </recommendedName>
</protein>
<proteinExistence type="predicted"/>
<organism evidence="3 4">
    <name type="scientific">Georhizobium profundi</name>
    <dbReference type="NCBI Taxonomy" id="2341112"/>
    <lineage>
        <taxon>Bacteria</taxon>
        <taxon>Pseudomonadati</taxon>
        <taxon>Pseudomonadota</taxon>
        <taxon>Alphaproteobacteria</taxon>
        <taxon>Hyphomicrobiales</taxon>
        <taxon>Rhizobiaceae</taxon>
        <taxon>Georhizobium</taxon>
    </lineage>
</organism>
<feature type="transmembrane region" description="Helical" evidence="1">
    <location>
        <begin position="61"/>
        <end position="81"/>
    </location>
</feature>
<keyword evidence="1" id="KW-1133">Transmembrane helix</keyword>
<feature type="transmembrane region" description="Helical" evidence="1">
    <location>
        <begin position="205"/>
        <end position="226"/>
    </location>
</feature>
<dbReference type="InterPro" id="IPR026841">
    <property type="entry name" value="Aur1/Ipt1"/>
</dbReference>
<name>A0A3Q8XNF5_9HYPH</name>
<keyword evidence="4" id="KW-1185">Reference proteome</keyword>
<gene>
    <name evidence="3" type="ORF">D5400_02505</name>
</gene>